<organism evidence="1 2">
    <name type="scientific">Bugula neritina</name>
    <name type="common">Brown bryozoan</name>
    <name type="synonym">Sertularia neritina</name>
    <dbReference type="NCBI Taxonomy" id="10212"/>
    <lineage>
        <taxon>Eukaryota</taxon>
        <taxon>Metazoa</taxon>
        <taxon>Spiralia</taxon>
        <taxon>Lophotrochozoa</taxon>
        <taxon>Bryozoa</taxon>
        <taxon>Gymnolaemata</taxon>
        <taxon>Cheilostomatida</taxon>
        <taxon>Flustrina</taxon>
        <taxon>Buguloidea</taxon>
        <taxon>Bugulidae</taxon>
        <taxon>Bugula</taxon>
    </lineage>
</organism>
<sequence>MRFSIEISKFLYEHCWLLLQANTLSEVTGCRKPFKVPPPHRALSKNLKNMEIRQNTDNPLHYSRYIDYSDMEKQFDSEVGEKDAK</sequence>
<comment type="caution">
    <text evidence="1">The sequence shown here is derived from an EMBL/GenBank/DDBJ whole genome shotgun (WGS) entry which is preliminary data.</text>
</comment>
<dbReference type="AlphaFoldDB" id="A0A7J7JYT0"/>
<protein>
    <submittedName>
        <fullName evidence="1">Uncharacterized protein</fullName>
    </submittedName>
</protein>
<name>A0A7J7JYT0_BUGNE</name>
<dbReference type="EMBL" id="VXIV02001663">
    <property type="protein sequence ID" value="KAF6030841.1"/>
    <property type="molecule type" value="Genomic_DNA"/>
</dbReference>
<gene>
    <name evidence="1" type="ORF">EB796_010843</name>
</gene>
<evidence type="ECO:0000313" key="1">
    <source>
        <dbReference type="EMBL" id="KAF6030841.1"/>
    </source>
</evidence>
<dbReference type="Proteomes" id="UP000593567">
    <property type="component" value="Unassembled WGS sequence"/>
</dbReference>
<proteinExistence type="predicted"/>
<accession>A0A7J7JYT0</accession>
<evidence type="ECO:0000313" key="2">
    <source>
        <dbReference type="Proteomes" id="UP000593567"/>
    </source>
</evidence>
<reference evidence="1" key="1">
    <citation type="submission" date="2020-06" db="EMBL/GenBank/DDBJ databases">
        <title>Draft genome of Bugula neritina, a colonial animal packing powerful symbionts and potential medicines.</title>
        <authorList>
            <person name="Rayko M."/>
        </authorList>
    </citation>
    <scope>NUCLEOTIDE SEQUENCE [LARGE SCALE GENOMIC DNA]</scope>
    <source>
        <strain evidence="1">Kwan_BN1</strain>
    </source>
</reference>
<keyword evidence="2" id="KW-1185">Reference proteome</keyword>